<dbReference type="PANTHER" id="PTHR47893:SF1">
    <property type="entry name" value="REGULATORY PROTEIN PCHR"/>
    <property type="match status" value="1"/>
</dbReference>
<dbReference type="SMART" id="SM00342">
    <property type="entry name" value="HTH_ARAC"/>
    <property type="match status" value="1"/>
</dbReference>
<dbReference type="InterPro" id="IPR018060">
    <property type="entry name" value="HTH_AraC"/>
</dbReference>
<proteinExistence type="predicted"/>
<organism evidence="5 6">
    <name type="scientific">Myxacorys almedinensis A</name>
    <dbReference type="NCBI Taxonomy" id="2690445"/>
    <lineage>
        <taxon>Bacteria</taxon>
        <taxon>Bacillati</taxon>
        <taxon>Cyanobacteriota</taxon>
        <taxon>Cyanophyceae</taxon>
        <taxon>Leptolyngbyales</taxon>
        <taxon>Leptolyngbyaceae</taxon>
        <taxon>Myxacorys</taxon>
        <taxon>Myxacorys almedinensis</taxon>
    </lineage>
</organism>
<accession>A0A8J7Z0J5</accession>
<name>A0A8J7Z0J5_9CYAN</name>
<sequence>MMKLSLSYSNIQELLEELQLQTGTLCQVQNYETSFQLSQPFGRWSIRWFDPWDKFELHITEWELQEHLSLLTETQLYSSAGFSFCLSGRFRGTFHRSGSDLVAKSGDSHFGVMHGEDKAVTELAAGQKISLVQISMTPHQLRALTDWQLSSLPTPIERTLRGDESGFHWQTGSTTPAMAIALHQILNCPYQGMIRRFYLESKALELIALKYDQLTHEPTHLKKTLQLKSSDIDCAHQAREILLRHADAPPSVLALAKHVCVSDFKLKQLFHQVFGTTVFGCLHEYRMERARLLLETSRMSITQVSQTVGYANASKFSGAFKKKFGITPTSYRLNGKLL</sequence>
<gene>
    <name evidence="5" type="ORF">GS601_11490</name>
</gene>
<dbReference type="InterPro" id="IPR053142">
    <property type="entry name" value="PchR_regulatory_protein"/>
</dbReference>
<dbReference type="PROSITE" id="PS01124">
    <property type="entry name" value="HTH_ARAC_FAMILY_2"/>
    <property type="match status" value="1"/>
</dbReference>
<evidence type="ECO:0000259" key="4">
    <source>
        <dbReference type="PROSITE" id="PS01124"/>
    </source>
</evidence>
<dbReference type="Proteomes" id="UP000646053">
    <property type="component" value="Unassembled WGS sequence"/>
</dbReference>
<evidence type="ECO:0000256" key="1">
    <source>
        <dbReference type="ARBA" id="ARBA00023015"/>
    </source>
</evidence>
<dbReference type="RefSeq" id="WP_162423423.1">
    <property type="nucleotide sequence ID" value="NZ_WVIE01000011.1"/>
</dbReference>
<reference evidence="5" key="1">
    <citation type="submission" date="2019-12" db="EMBL/GenBank/DDBJ databases">
        <title>High-Quality draft genome sequences of three cyanobacteria isolated from the limestone walls of the Old Cathedral of Coimbra.</title>
        <authorList>
            <person name="Tiago I."/>
            <person name="Soares F."/>
            <person name="Portugal A."/>
        </authorList>
    </citation>
    <scope>NUCLEOTIDE SEQUENCE</scope>
    <source>
        <strain evidence="5">A</strain>
    </source>
</reference>
<dbReference type="Gene3D" id="1.10.10.60">
    <property type="entry name" value="Homeodomain-like"/>
    <property type="match status" value="2"/>
</dbReference>
<dbReference type="PRINTS" id="PR00032">
    <property type="entry name" value="HTHARAC"/>
</dbReference>
<evidence type="ECO:0000313" key="5">
    <source>
        <dbReference type="EMBL" id="NDJ17909.1"/>
    </source>
</evidence>
<evidence type="ECO:0000256" key="2">
    <source>
        <dbReference type="ARBA" id="ARBA00023125"/>
    </source>
</evidence>
<evidence type="ECO:0000313" key="6">
    <source>
        <dbReference type="Proteomes" id="UP000646053"/>
    </source>
</evidence>
<protein>
    <submittedName>
        <fullName evidence="5">Helix-turn-helix domain-containing protein</fullName>
    </submittedName>
</protein>
<evidence type="ECO:0000256" key="3">
    <source>
        <dbReference type="ARBA" id="ARBA00023163"/>
    </source>
</evidence>
<dbReference type="PROSITE" id="PS00041">
    <property type="entry name" value="HTH_ARAC_FAMILY_1"/>
    <property type="match status" value="1"/>
</dbReference>
<keyword evidence="2" id="KW-0238">DNA-binding</keyword>
<keyword evidence="6" id="KW-1185">Reference proteome</keyword>
<comment type="caution">
    <text evidence="5">The sequence shown here is derived from an EMBL/GenBank/DDBJ whole genome shotgun (WGS) entry which is preliminary data.</text>
</comment>
<dbReference type="InterPro" id="IPR009057">
    <property type="entry name" value="Homeodomain-like_sf"/>
</dbReference>
<dbReference type="InterPro" id="IPR020449">
    <property type="entry name" value="Tscrpt_reg_AraC-type_HTH"/>
</dbReference>
<keyword evidence="1" id="KW-0805">Transcription regulation</keyword>
<dbReference type="InterPro" id="IPR018062">
    <property type="entry name" value="HTH_AraC-typ_CS"/>
</dbReference>
<keyword evidence="3" id="KW-0804">Transcription</keyword>
<dbReference type="SUPFAM" id="SSF46689">
    <property type="entry name" value="Homeodomain-like"/>
    <property type="match status" value="1"/>
</dbReference>
<dbReference type="GO" id="GO:0043565">
    <property type="term" value="F:sequence-specific DNA binding"/>
    <property type="evidence" value="ECO:0007669"/>
    <property type="project" value="InterPro"/>
</dbReference>
<dbReference type="GO" id="GO:0003700">
    <property type="term" value="F:DNA-binding transcription factor activity"/>
    <property type="evidence" value="ECO:0007669"/>
    <property type="project" value="InterPro"/>
</dbReference>
<dbReference type="Pfam" id="PF12833">
    <property type="entry name" value="HTH_18"/>
    <property type="match status" value="1"/>
</dbReference>
<feature type="domain" description="HTH araC/xylS-type" evidence="4">
    <location>
        <begin position="236"/>
        <end position="334"/>
    </location>
</feature>
<dbReference type="PANTHER" id="PTHR47893">
    <property type="entry name" value="REGULATORY PROTEIN PCHR"/>
    <property type="match status" value="1"/>
</dbReference>
<dbReference type="AlphaFoldDB" id="A0A8J7Z0J5"/>
<dbReference type="EMBL" id="WVIE01000011">
    <property type="protein sequence ID" value="NDJ17909.1"/>
    <property type="molecule type" value="Genomic_DNA"/>
</dbReference>